<dbReference type="STRING" id="886293.Sinac_4931"/>
<feature type="signal peptide" evidence="1">
    <location>
        <begin position="1"/>
        <end position="32"/>
    </location>
</feature>
<evidence type="ECO:0000256" key="1">
    <source>
        <dbReference type="SAM" id="SignalP"/>
    </source>
</evidence>
<evidence type="ECO:0000313" key="3">
    <source>
        <dbReference type="EMBL" id="AGA29087.1"/>
    </source>
</evidence>
<dbReference type="GO" id="GO:0016787">
    <property type="term" value="F:hydrolase activity"/>
    <property type="evidence" value="ECO:0007669"/>
    <property type="project" value="InterPro"/>
</dbReference>
<accession>L0DIK3</accession>
<dbReference type="InterPro" id="IPR010496">
    <property type="entry name" value="AL/BT2_dom"/>
</dbReference>
<name>L0DIK3_SINAD</name>
<reference evidence="3 4" key="1">
    <citation type="submission" date="2012-02" db="EMBL/GenBank/DDBJ databases">
        <title>Complete sequence of chromosome of Singulisphaera acidiphila DSM 18658.</title>
        <authorList>
            <consortium name="US DOE Joint Genome Institute (JGI-PGF)"/>
            <person name="Lucas S."/>
            <person name="Copeland A."/>
            <person name="Lapidus A."/>
            <person name="Glavina del Rio T."/>
            <person name="Dalin E."/>
            <person name="Tice H."/>
            <person name="Bruce D."/>
            <person name="Goodwin L."/>
            <person name="Pitluck S."/>
            <person name="Peters L."/>
            <person name="Ovchinnikova G."/>
            <person name="Chertkov O."/>
            <person name="Kyrpides N."/>
            <person name="Mavromatis K."/>
            <person name="Ivanova N."/>
            <person name="Brettin T."/>
            <person name="Detter J.C."/>
            <person name="Han C."/>
            <person name="Larimer F."/>
            <person name="Land M."/>
            <person name="Hauser L."/>
            <person name="Markowitz V."/>
            <person name="Cheng J.-F."/>
            <person name="Hugenholtz P."/>
            <person name="Woyke T."/>
            <person name="Wu D."/>
            <person name="Tindall B."/>
            <person name="Pomrenke H."/>
            <person name="Brambilla E."/>
            <person name="Klenk H.-P."/>
            <person name="Eisen J.A."/>
        </authorList>
    </citation>
    <scope>NUCLEOTIDE SEQUENCE [LARGE SCALE GENOMIC DNA]</scope>
    <source>
        <strain evidence="4">ATCC BAA-1392 / DSM 18658 / VKM B-2454 / MOB10</strain>
    </source>
</reference>
<protein>
    <recommendedName>
        <fullName evidence="2">3-keto-alpha-glucoside-1,2-lyase/3-keto-2-hydroxy-glucal hydratase domain-containing protein</fullName>
    </recommendedName>
</protein>
<dbReference type="EMBL" id="CP003364">
    <property type="protein sequence ID" value="AGA29087.1"/>
    <property type="molecule type" value="Genomic_DNA"/>
</dbReference>
<proteinExistence type="predicted"/>
<dbReference type="eggNOG" id="COG3848">
    <property type="taxonomic scope" value="Bacteria"/>
</dbReference>
<evidence type="ECO:0000313" key="4">
    <source>
        <dbReference type="Proteomes" id="UP000010798"/>
    </source>
</evidence>
<dbReference type="HOGENOM" id="CLU_097485_0_0_0"/>
<dbReference type="Proteomes" id="UP000010798">
    <property type="component" value="Chromosome"/>
</dbReference>
<evidence type="ECO:0000259" key="2">
    <source>
        <dbReference type="Pfam" id="PF06439"/>
    </source>
</evidence>
<dbReference type="AlphaFoldDB" id="L0DIK3"/>
<keyword evidence="4" id="KW-1185">Reference proteome</keyword>
<sequence>MMSTRKHAVIGLSSRGLSLLAALALIAVPVMARQGAEKTWTFENDEPGKIAKDFQNEVGTWEVVKDGGNGVLYQKAKNENAVYNVALVRPSSYKDVDLSVRLKPVAGELDQGGGLVWRAKDKASYYICRFNPLEDNYRLYKVEKGKRTQLADAKVPGDEQWHTLRATMVGSKMTCYLDGKPLLEADDSTFTEAGMVGLWSKADAQSYFDDLTVHEE</sequence>
<gene>
    <name evidence="3" type="ordered locus">Sinac_4931</name>
</gene>
<keyword evidence="1" id="KW-0732">Signal</keyword>
<dbReference type="OrthoDB" id="9791814at2"/>
<dbReference type="Pfam" id="PF06439">
    <property type="entry name" value="3keto-disac_hyd"/>
    <property type="match status" value="1"/>
</dbReference>
<dbReference type="Gene3D" id="2.60.120.560">
    <property type="entry name" value="Exo-inulinase, domain 1"/>
    <property type="match status" value="1"/>
</dbReference>
<dbReference type="RefSeq" id="WP_015248195.1">
    <property type="nucleotide sequence ID" value="NC_019892.1"/>
</dbReference>
<organism evidence="3 4">
    <name type="scientific">Singulisphaera acidiphila (strain ATCC BAA-1392 / DSM 18658 / VKM B-2454 / MOB10)</name>
    <dbReference type="NCBI Taxonomy" id="886293"/>
    <lineage>
        <taxon>Bacteria</taxon>
        <taxon>Pseudomonadati</taxon>
        <taxon>Planctomycetota</taxon>
        <taxon>Planctomycetia</taxon>
        <taxon>Isosphaerales</taxon>
        <taxon>Isosphaeraceae</taxon>
        <taxon>Singulisphaera</taxon>
    </lineage>
</organism>
<dbReference type="KEGG" id="saci:Sinac_4931"/>
<feature type="domain" description="3-keto-alpha-glucoside-1,2-lyase/3-keto-2-hydroxy-glucal hydratase" evidence="2">
    <location>
        <begin position="53"/>
        <end position="213"/>
    </location>
</feature>
<feature type="chain" id="PRO_5003940183" description="3-keto-alpha-glucoside-1,2-lyase/3-keto-2-hydroxy-glucal hydratase domain-containing protein" evidence="1">
    <location>
        <begin position="33"/>
        <end position="216"/>
    </location>
</feature>